<reference evidence="3" key="1">
    <citation type="submission" date="2022-07" db="EMBL/GenBank/DDBJ databases">
        <title>Complete genome sequence of Salinispirillum sp. LH10-3-1 capable of multiple carbohydrate inversion isolated from a soda lake.</title>
        <authorList>
            <person name="Liu J."/>
            <person name="Zhai Y."/>
            <person name="Zhang H."/>
            <person name="Yang H."/>
            <person name="Qu J."/>
            <person name="Li J."/>
        </authorList>
    </citation>
    <scope>NUCLEOTIDE SEQUENCE</scope>
    <source>
        <strain evidence="3">LH 10-3-1</strain>
    </source>
</reference>
<dbReference type="EMBL" id="CP101717">
    <property type="protein sequence ID" value="WLD59303.1"/>
    <property type="molecule type" value="Genomic_DNA"/>
</dbReference>
<feature type="domain" description="MaoC-like" evidence="2">
    <location>
        <begin position="6"/>
        <end position="94"/>
    </location>
</feature>
<dbReference type="GO" id="GO:0005835">
    <property type="term" value="C:fatty acid synthase complex"/>
    <property type="evidence" value="ECO:0007669"/>
    <property type="project" value="InterPro"/>
</dbReference>
<dbReference type="Pfam" id="PF01575">
    <property type="entry name" value="MaoC_dehydratas"/>
    <property type="match status" value="1"/>
</dbReference>
<evidence type="ECO:0000259" key="2">
    <source>
        <dbReference type="Pfam" id="PF01575"/>
    </source>
</evidence>
<protein>
    <submittedName>
        <fullName evidence="3">MaoC/PaaZ C-terminal domain-containing protein</fullName>
    </submittedName>
</protein>
<keyword evidence="1" id="KW-0812">Transmembrane</keyword>
<gene>
    <name evidence="3" type="ORF">NFC81_05855</name>
</gene>
<dbReference type="GO" id="GO:0019171">
    <property type="term" value="F:(3R)-hydroxyacyl-[acyl-carrier-protein] dehydratase activity"/>
    <property type="evidence" value="ECO:0007669"/>
    <property type="project" value="TreeGrafter"/>
</dbReference>
<name>A0AB38YJ57_9GAMM</name>
<feature type="transmembrane region" description="Helical" evidence="1">
    <location>
        <begin position="39"/>
        <end position="64"/>
    </location>
</feature>
<dbReference type="InterPro" id="IPR050965">
    <property type="entry name" value="UPF0336/Enoyl-CoA_hydratase"/>
</dbReference>
<dbReference type="PRINTS" id="PR01483">
    <property type="entry name" value="FASYNTHASE"/>
</dbReference>
<accession>A0AB38YJ57</accession>
<sequence length="133" mass="14600">MLPFDTPITHTVTTRLSQADFDQFARLSGDDNPIHVDPIFAASTVFGATVSHGMLLFSLVRGVVQQHFPNSRLRHQDLMFANPAYADETLTIQLRSMPATPSSLTLNTEIRKANGTLCLEGQCTLTLPTEDLA</sequence>
<dbReference type="SUPFAM" id="SSF54637">
    <property type="entry name" value="Thioesterase/thiol ester dehydrase-isomerase"/>
    <property type="match status" value="1"/>
</dbReference>
<dbReference type="InterPro" id="IPR003965">
    <property type="entry name" value="Fatty_acid_synthase"/>
</dbReference>
<evidence type="ECO:0000256" key="1">
    <source>
        <dbReference type="SAM" id="Phobius"/>
    </source>
</evidence>
<dbReference type="AlphaFoldDB" id="A0AB38YJ57"/>
<proteinExistence type="predicted"/>
<dbReference type="PANTHER" id="PTHR43437:SF3">
    <property type="entry name" value="HYDROXYACYL-THIOESTER DEHYDRATASE TYPE 2, MITOCHONDRIAL"/>
    <property type="match status" value="1"/>
</dbReference>
<dbReference type="GO" id="GO:0004312">
    <property type="term" value="F:fatty acid synthase activity"/>
    <property type="evidence" value="ECO:0007669"/>
    <property type="project" value="InterPro"/>
</dbReference>
<keyword evidence="1" id="KW-0472">Membrane</keyword>
<dbReference type="InterPro" id="IPR002539">
    <property type="entry name" value="MaoC-like_dom"/>
</dbReference>
<dbReference type="GO" id="GO:0006633">
    <property type="term" value="P:fatty acid biosynthetic process"/>
    <property type="evidence" value="ECO:0007669"/>
    <property type="project" value="InterPro"/>
</dbReference>
<dbReference type="InterPro" id="IPR029069">
    <property type="entry name" value="HotDog_dom_sf"/>
</dbReference>
<dbReference type="RefSeq" id="WP_304996594.1">
    <property type="nucleotide sequence ID" value="NZ_CP101717.1"/>
</dbReference>
<organism evidence="3">
    <name type="scientific">Salinispirillum sp. LH 10-3-1</name>
    <dbReference type="NCBI Taxonomy" id="2952525"/>
    <lineage>
        <taxon>Bacteria</taxon>
        <taxon>Pseudomonadati</taxon>
        <taxon>Pseudomonadota</taxon>
        <taxon>Gammaproteobacteria</taxon>
        <taxon>Oceanospirillales</taxon>
        <taxon>Saccharospirillaceae</taxon>
        <taxon>Salinispirillum</taxon>
    </lineage>
</organism>
<evidence type="ECO:0000313" key="3">
    <source>
        <dbReference type="EMBL" id="WLD59303.1"/>
    </source>
</evidence>
<keyword evidence="1" id="KW-1133">Transmembrane helix</keyword>
<dbReference type="Gene3D" id="3.10.129.10">
    <property type="entry name" value="Hotdog Thioesterase"/>
    <property type="match status" value="1"/>
</dbReference>
<dbReference type="PANTHER" id="PTHR43437">
    <property type="entry name" value="HYDROXYACYL-THIOESTER DEHYDRATASE TYPE 2, MITOCHONDRIAL-RELATED"/>
    <property type="match status" value="1"/>
</dbReference>